<dbReference type="AlphaFoldDB" id="A0A388JMX0"/>
<feature type="transmembrane region" description="Helical" evidence="8">
    <location>
        <begin position="64"/>
        <end position="82"/>
    </location>
</feature>
<dbReference type="GO" id="GO:0016020">
    <property type="term" value="C:membrane"/>
    <property type="evidence" value="ECO:0007669"/>
    <property type="project" value="UniProtKB-SubCell"/>
</dbReference>
<dbReference type="InterPro" id="IPR025846">
    <property type="entry name" value="TBL_N"/>
</dbReference>
<reference evidence="11 12" key="1">
    <citation type="journal article" date="2018" name="Cell">
        <title>The Chara Genome: Secondary Complexity and Implications for Plant Terrestrialization.</title>
        <authorList>
            <person name="Nishiyama T."/>
            <person name="Sakayama H."/>
            <person name="Vries J.D."/>
            <person name="Buschmann H."/>
            <person name="Saint-Marcoux D."/>
            <person name="Ullrich K.K."/>
            <person name="Haas F.B."/>
            <person name="Vanderstraeten L."/>
            <person name="Becker D."/>
            <person name="Lang D."/>
            <person name="Vosolsobe S."/>
            <person name="Rombauts S."/>
            <person name="Wilhelmsson P.K.I."/>
            <person name="Janitza P."/>
            <person name="Kern R."/>
            <person name="Heyl A."/>
            <person name="Rumpler F."/>
            <person name="Villalobos L.I.A.C."/>
            <person name="Clay J.M."/>
            <person name="Skokan R."/>
            <person name="Toyoda A."/>
            <person name="Suzuki Y."/>
            <person name="Kagoshima H."/>
            <person name="Schijlen E."/>
            <person name="Tajeshwar N."/>
            <person name="Catarino B."/>
            <person name="Hetherington A.J."/>
            <person name="Saltykova A."/>
            <person name="Bonnot C."/>
            <person name="Breuninger H."/>
            <person name="Symeonidi A."/>
            <person name="Radhakrishnan G.V."/>
            <person name="Van Nieuwerburgh F."/>
            <person name="Deforce D."/>
            <person name="Chang C."/>
            <person name="Karol K.G."/>
            <person name="Hedrich R."/>
            <person name="Ulvskov P."/>
            <person name="Glockner G."/>
            <person name="Delwiche C.F."/>
            <person name="Petrasek J."/>
            <person name="Van de Peer Y."/>
            <person name="Friml J."/>
            <person name="Beilby M."/>
            <person name="Dolan L."/>
            <person name="Kohara Y."/>
            <person name="Sugano S."/>
            <person name="Fujiyama A."/>
            <person name="Delaux P.-M."/>
            <person name="Quint M."/>
            <person name="TheiBen G."/>
            <person name="Hagemann M."/>
            <person name="Harholt J."/>
            <person name="Dunand C."/>
            <person name="Zachgo S."/>
            <person name="Langdale J."/>
            <person name="Maumus F."/>
            <person name="Straeten D.V.D."/>
            <person name="Gould S.B."/>
            <person name="Rensing S.A."/>
        </authorList>
    </citation>
    <scope>NUCLEOTIDE SEQUENCE [LARGE SCALE GENOMIC DNA]</scope>
    <source>
        <strain evidence="11 12">S276</strain>
    </source>
</reference>
<evidence type="ECO:0000256" key="8">
    <source>
        <dbReference type="SAM" id="Phobius"/>
    </source>
</evidence>
<dbReference type="InterPro" id="IPR029962">
    <property type="entry name" value="TBL"/>
</dbReference>
<evidence type="ECO:0000256" key="6">
    <source>
        <dbReference type="ARBA" id="ARBA00023136"/>
    </source>
</evidence>
<dbReference type="Pfam" id="PF14416">
    <property type="entry name" value="PMR5N"/>
    <property type="match status" value="1"/>
</dbReference>
<dbReference type="EMBL" id="BFEA01000003">
    <property type="protein sequence ID" value="GBG59156.1"/>
    <property type="molecule type" value="Genomic_DNA"/>
</dbReference>
<evidence type="ECO:0000256" key="4">
    <source>
        <dbReference type="ARBA" id="ARBA00022968"/>
    </source>
</evidence>
<dbReference type="Pfam" id="PF13839">
    <property type="entry name" value="PC-Esterase"/>
    <property type="match status" value="2"/>
</dbReference>
<evidence type="ECO:0000313" key="11">
    <source>
        <dbReference type="EMBL" id="GBG59156.1"/>
    </source>
</evidence>
<dbReference type="PANTHER" id="PTHR32285">
    <property type="entry name" value="PROTEIN TRICHOME BIREFRINGENCE-LIKE 9-RELATED"/>
    <property type="match status" value="1"/>
</dbReference>
<dbReference type="Proteomes" id="UP000265515">
    <property type="component" value="Unassembled WGS sequence"/>
</dbReference>
<feature type="domain" description="Trichome birefringence-like C-terminal" evidence="9">
    <location>
        <begin position="280"/>
        <end position="347"/>
    </location>
</feature>
<accession>A0A388JMX0</accession>
<proteinExistence type="inferred from homology"/>
<comment type="subcellular location">
    <subcellularLocation>
        <location evidence="1">Membrane</location>
        <topology evidence="1">Single-pass membrane protein</topology>
    </subcellularLocation>
</comment>
<evidence type="ECO:0000313" key="12">
    <source>
        <dbReference type="Proteomes" id="UP000265515"/>
    </source>
</evidence>
<dbReference type="STRING" id="69332.A0A388JMX0"/>
<feature type="domain" description="Trichome birefringence-like C-terminal" evidence="9">
    <location>
        <begin position="445"/>
        <end position="635"/>
    </location>
</feature>
<protein>
    <submittedName>
        <fullName evidence="11">Uncharacterized protein</fullName>
    </submittedName>
</protein>
<evidence type="ECO:0000256" key="5">
    <source>
        <dbReference type="ARBA" id="ARBA00022989"/>
    </source>
</evidence>
<feature type="region of interest" description="Disordered" evidence="7">
    <location>
        <begin position="220"/>
        <end position="268"/>
    </location>
</feature>
<keyword evidence="3 8" id="KW-0812">Transmembrane</keyword>
<evidence type="ECO:0000256" key="2">
    <source>
        <dbReference type="ARBA" id="ARBA00007727"/>
    </source>
</evidence>
<keyword evidence="5 8" id="KW-1133">Transmembrane helix</keyword>
<keyword evidence="4" id="KW-0735">Signal-anchor</keyword>
<dbReference type="InterPro" id="IPR026057">
    <property type="entry name" value="TBL_C"/>
</dbReference>
<comment type="similarity">
    <text evidence="2">Belongs to the PC-esterase family. TBL subfamily.</text>
</comment>
<sequence length="651" mass="72079">MEGEKDDQNSASEDEDRGLLRMLTKEEQSALAGKSRAVAEGGKTLARGYGQTIKATLKRVGKPGWPLTVISGLCLILTVFFLPQSPLSAVDFFGRLQAGPLGPSSWMKPRKLPFWESFSCNYTDLHAASGNSTTSDCRLNYMQGRWVLDLERPSPYPSCPLLSKRDCIRDGRPNDTYQHWRWQASTCGIPEFSVRRFVQALHCIKKRRLWWKARSSRQERGAGARDDDVDGGGEEGGQEEVKTEQEPKTMASESSMMSAGPEEAVGKPADNFTASDNFATLAFAGDSLGENMFLSLTCMIAAEYGSPESFYEMDRGLCRVWAAELQVRVCLFWSPYLVRLQEQDNGREIAGETQRRFPPPPPPPTSNRRRSSASASAPGAAVRRVHVYRNRTGRGRGDRTTGRRTLCTSTTAVRPGRQRKGVGLGGGAGVGVGVVVGGGAGAPWWELHVDRLASGWIAKLDSVDVIVLNTAHWWNYEKLTRRKIRFVQGGIPRPDMSKETAVGLAVRLAAEHITQLMRNGSFTGQAYFRSFSPVHFSSGEWNTGGRCDANLPFTDDLLSKFLARRGKKRLPSECEKWWKGAMKSCPECALDYLDITHLSYFRIDGHPSNYTRKGGSDCAHWCLPGVPDTWNEILLMLMEMNLAKGLGSVSD</sequence>
<dbReference type="OrthoDB" id="630188at2759"/>
<comment type="caution">
    <text evidence="11">The sequence shown here is derived from an EMBL/GenBank/DDBJ whole genome shotgun (WGS) entry which is preliminary data.</text>
</comment>
<dbReference type="GO" id="GO:0005794">
    <property type="term" value="C:Golgi apparatus"/>
    <property type="evidence" value="ECO:0007669"/>
    <property type="project" value="TreeGrafter"/>
</dbReference>
<name>A0A388JMX0_CHABU</name>
<evidence type="ECO:0000256" key="3">
    <source>
        <dbReference type="ARBA" id="ARBA00022692"/>
    </source>
</evidence>
<organism evidence="11 12">
    <name type="scientific">Chara braunii</name>
    <name type="common">Braun's stonewort</name>
    <dbReference type="NCBI Taxonomy" id="69332"/>
    <lineage>
        <taxon>Eukaryota</taxon>
        <taxon>Viridiplantae</taxon>
        <taxon>Streptophyta</taxon>
        <taxon>Charophyceae</taxon>
        <taxon>Charales</taxon>
        <taxon>Characeae</taxon>
        <taxon>Chara</taxon>
    </lineage>
</organism>
<evidence type="ECO:0000256" key="7">
    <source>
        <dbReference type="SAM" id="MobiDB-lite"/>
    </source>
</evidence>
<dbReference type="Gramene" id="GBG59156">
    <property type="protein sequence ID" value="GBG59156"/>
    <property type="gene ID" value="CBR_g32172"/>
</dbReference>
<feature type="compositionally biased region" description="Acidic residues" evidence="7">
    <location>
        <begin position="227"/>
        <end position="238"/>
    </location>
</feature>
<evidence type="ECO:0000259" key="9">
    <source>
        <dbReference type="Pfam" id="PF13839"/>
    </source>
</evidence>
<dbReference type="GO" id="GO:0016413">
    <property type="term" value="F:O-acetyltransferase activity"/>
    <property type="evidence" value="ECO:0007669"/>
    <property type="project" value="InterPro"/>
</dbReference>
<feature type="region of interest" description="Disordered" evidence="7">
    <location>
        <begin position="348"/>
        <end position="381"/>
    </location>
</feature>
<gene>
    <name evidence="11" type="ORF">CBR_g32172</name>
</gene>
<keyword evidence="12" id="KW-1185">Reference proteome</keyword>
<keyword evidence="6 8" id="KW-0472">Membrane</keyword>
<dbReference type="PANTHER" id="PTHR32285:SF48">
    <property type="entry name" value="PROTEIN TRICHOME BIREFRINGENCE-LIKE 19"/>
    <property type="match status" value="1"/>
</dbReference>
<feature type="domain" description="Trichome birefringence-like N-terminal" evidence="10">
    <location>
        <begin position="140"/>
        <end position="187"/>
    </location>
</feature>
<evidence type="ECO:0000256" key="1">
    <source>
        <dbReference type="ARBA" id="ARBA00004167"/>
    </source>
</evidence>
<evidence type="ECO:0000259" key="10">
    <source>
        <dbReference type="Pfam" id="PF14416"/>
    </source>
</evidence>
<feature type="compositionally biased region" description="Low complexity" evidence="7">
    <location>
        <begin position="372"/>
        <end position="381"/>
    </location>
</feature>